<feature type="transmembrane region" description="Helical" evidence="2">
    <location>
        <begin position="60"/>
        <end position="80"/>
    </location>
</feature>
<feature type="transmembrane region" description="Helical" evidence="2">
    <location>
        <begin position="32"/>
        <end position="53"/>
    </location>
</feature>
<evidence type="ECO:0000313" key="3">
    <source>
        <dbReference type="EMBL" id="PIB26479.1"/>
    </source>
</evidence>
<keyword evidence="2" id="KW-1133">Transmembrane helix</keyword>
<proteinExistence type="predicted"/>
<organism evidence="3 4">
    <name type="scientific">Paramylibacter kogurei</name>
    <dbReference type="NCBI Taxonomy" id="1889778"/>
    <lineage>
        <taxon>Bacteria</taxon>
        <taxon>Pseudomonadati</taxon>
        <taxon>Pseudomonadota</taxon>
        <taxon>Alphaproteobacteria</taxon>
        <taxon>Rhodobacterales</taxon>
        <taxon>Paracoccaceae</taxon>
        <taxon>Paramylibacter</taxon>
    </lineage>
</organism>
<name>A0A2G5KBC5_9RHOB</name>
<dbReference type="Proteomes" id="UP000231516">
    <property type="component" value="Unassembled WGS sequence"/>
</dbReference>
<sequence length="195" mass="22162">MILMQDKNQSNINGGGLLEWMSPFGVITNGEFISRLVTLVMVLVAPVALIAVGSGQQSEVIAMASMGLLFFVPFALWMVLATVTKQYRTKGVFAPFFFALFTPILPIMFFLTWFFSSRENRETNQALAKVQREHRKNRAAKIPRTTIKISTKSELEKRPIRDEKNAKTALRVSINKTQRKNKKPTDPTPTVRRMR</sequence>
<protein>
    <submittedName>
        <fullName evidence="3">Uncharacterized protein</fullName>
    </submittedName>
</protein>
<dbReference type="EMBL" id="MDGM01000003">
    <property type="protein sequence ID" value="PIB26479.1"/>
    <property type="molecule type" value="Genomic_DNA"/>
</dbReference>
<evidence type="ECO:0000256" key="1">
    <source>
        <dbReference type="SAM" id="MobiDB-lite"/>
    </source>
</evidence>
<gene>
    <name evidence="3" type="ORF">BFP76_11235</name>
</gene>
<feature type="transmembrane region" description="Helical" evidence="2">
    <location>
        <begin position="92"/>
        <end position="115"/>
    </location>
</feature>
<keyword evidence="2" id="KW-0472">Membrane</keyword>
<dbReference type="AlphaFoldDB" id="A0A2G5KBC5"/>
<accession>A0A2G5KBC5</accession>
<feature type="compositionally biased region" description="Basic and acidic residues" evidence="1">
    <location>
        <begin position="153"/>
        <end position="166"/>
    </location>
</feature>
<comment type="caution">
    <text evidence="3">The sequence shown here is derived from an EMBL/GenBank/DDBJ whole genome shotgun (WGS) entry which is preliminary data.</text>
</comment>
<evidence type="ECO:0000256" key="2">
    <source>
        <dbReference type="SAM" id="Phobius"/>
    </source>
</evidence>
<keyword evidence="4" id="KW-1185">Reference proteome</keyword>
<evidence type="ECO:0000313" key="4">
    <source>
        <dbReference type="Proteomes" id="UP000231516"/>
    </source>
</evidence>
<feature type="region of interest" description="Disordered" evidence="1">
    <location>
        <begin position="153"/>
        <end position="195"/>
    </location>
</feature>
<keyword evidence="2" id="KW-0812">Transmembrane</keyword>
<reference evidence="3 4" key="1">
    <citation type="submission" date="2016-08" db="EMBL/GenBank/DDBJ databases">
        <title>Draft genome of Amylibacter sp. strain 4G11.</title>
        <authorList>
            <person name="Wong S.-K."/>
            <person name="Hamasaki K."/>
            <person name="Yoshizawa S."/>
        </authorList>
    </citation>
    <scope>NUCLEOTIDE SEQUENCE [LARGE SCALE GENOMIC DNA]</scope>
    <source>
        <strain evidence="3 4">4G11</strain>
    </source>
</reference>